<feature type="binding site" evidence="9">
    <location>
        <position position="119"/>
    </location>
    <ligand>
        <name>4-amino-2-methyl-5-(diphosphooxymethyl)pyrimidine</name>
        <dbReference type="ChEBI" id="CHEBI:57841"/>
    </ligand>
</feature>
<evidence type="ECO:0000313" key="14">
    <source>
        <dbReference type="Proteomes" id="UP001160550"/>
    </source>
</evidence>
<dbReference type="EMBL" id="JARYGX010000017">
    <property type="protein sequence ID" value="MDH7452929.1"/>
    <property type="molecule type" value="Genomic_DNA"/>
</dbReference>
<reference evidence="13" key="1">
    <citation type="journal article" date="2007" name="Int. J. Syst. Evol. Microbiol.">
        <title>Luteimonas composti sp. nov., a moderately thermophilic bacterium isolated from food waste.</title>
        <authorList>
            <person name="Young C.C."/>
            <person name="Kampfer P."/>
            <person name="Chen W.M."/>
            <person name="Yen W.S."/>
            <person name="Arun A.B."/>
            <person name="Lai W.A."/>
            <person name="Shen F.T."/>
            <person name="Rekha P.D."/>
            <person name="Lin K.Y."/>
            <person name="Chou J.H."/>
        </authorList>
    </citation>
    <scope>NUCLEOTIDE SEQUENCE</scope>
    <source>
        <strain evidence="13">CC-YY355</strain>
    </source>
</reference>
<feature type="binding site" evidence="9">
    <location>
        <position position="175"/>
    </location>
    <ligand>
        <name>2-[(2R,5Z)-2-carboxy-4-methylthiazol-5(2H)-ylidene]ethyl phosphate</name>
        <dbReference type="ChEBI" id="CHEBI:62899"/>
    </ligand>
</feature>
<evidence type="ECO:0000256" key="11">
    <source>
        <dbReference type="RuleBase" id="RU004253"/>
    </source>
</evidence>
<dbReference type="EC" id="2.5.1.3" evidence="9"/>
<feature type="binding site" evidence="9">
    <location>
        <begin position="48"/>
        <end position="52"/>
    </location>
    <ligand>
        <name>4-amino-2-methyl-5-(diphosphooxymethyl)pyrimidine</name>
        <dbReference type="ChEBI" id="CHEBI:57841"/>
    </ligand>
</feature>
<feature type="binding site" evidence="9">
    <location>
        <begin position="146"/>
        <end position="148"/>
    </location>
    <ligand>
        <name>2-[(2R,5Z)-2-carboxy-4-methylthiazol-5(2H)-ylidene]ethyl phosphate</name>
        <dbReference type="ChEBI" id="CHEBI:62899"/>
    </ligand>
</feature>
<feature type="binding site" evidence="9">
    <location>
        <position position="100"/>
    </location>
    <ligand>
        <name>Mg(2+)</name>
        <dbReference type="ChEBI" id="CHEBI:18420"/>
    </ligand>
</feature>
<dbReference type="InterPro" id="IPR013785">
    <property type="entry name" value="Aldolase_TIM"/>
</dbReference>
<keyword evidence="3 9" id="KW-0479">Metal-binding</keyword>
<evidence type="ECO:0000256" key="5">
    <source>
        <dbReference type="ARBA" id="ARBA00022977"/>
    </source>
</evidence>
<comment type="pathway">
    <text evidence="1 9 11">Cofactor biosynthesis; thiamine diphosphate biosynthesis; thiamine phosphate from 4-amino-2-methyl-5-diphosphomethylpyrimidine and 4-methyl-5-(2-phosphoethyl)-thiazole: step 1/1.</text>
</comment>
<dbReference type="PANTHER" id="PTHR20857">
    <property type="entry name" value="THIAMINE-PHOSPHATE PYROPHOSPHORYLASE"/>
    <property type="match status" value="1"/>
</dbReference>
<evidence type="ECO:0000256" key="7">
    <source>
        <dbReference type="ARBA" id="ARBA00047851"/>
    </source>
</evidence>
<dbReference type="InterPro" id="IPR036206">
    <property type="entry name" value="ThiamineP_synth_sf"/>
</dbReference>
<accession>A0ABT6MQL5</accession>
<evidence type="ECO:0000256" key="3">
    <source>
        <dbReference type="ARBA" id="ARBA00022723"/>
    </source>
</evidence>
<comment type="caution">
    <text evidence="13">The sequence shown here is derived from an EMBL/GenBank/DDBJ whole genome shotgun (WGS) entry which is preliminary data.</text>
</comment>
<evidence type="ECO:0000256" key="8">
    <source>
        <dbReference type="ARBA" id="ARBA00047883"/>
    </source>
</evidence>
<feature type="binding site" evidence="9">
    <location>
        <begin position="195"/>
        <end position="196"/>
    </location>
    <ligand>
        <name>2-[(2R,5Z)-2-carboxy-4-methylthiazol-5(2H)-ylidene]ethyl phosphate</name>
        <dbReference type="ChEBI" id="CHEBI:62899"/>
    </ligand>
</feature>
<dbReference type="RefSeq" id="WP_280942141.1">
    <property type="nucleotide sequence ID" value="NZ_JARYGX010000017.1"/>
</dbReference>
<keyword evidence="14" id="KW-1185">Reference proteome</keyword>
<keyword evidence="5 9" id="KW-0784">Thiamine biosynthesis</keyword>
<comment type="function">
    <text evidence="9">Condenses 4-methyl-5-(beta-hydroxyethyl)thiazole monophosphate (THZ-P) and 2-methyl-4-amino-5-hydroxymethyl pyrimidine pyrophosphate (HMP-PP) to form thiamine monophosphate (TMP).</text>
</comment>
<dbReference type="GO" id="GO:0004789">
    <property type="term" value="F:thiamine-phosphate diphosphorylase activity"/>
    <property type="evidence" value="ECO:0007669"/>
    <property type="project" value="UniProtKB-EC"/>
</dbReference>
<dbReference type="NCBIfam" id="TIGR00693">
    <property type="entry name" value="thiE"/>
    <property type="match status" value="1"/>
</dbReference>
<feature type="binding site" evidence="9">
    <location>
        <position position="149"/>
    </location>
    <ligand>
        <name>4-amino-2-methyl-5-(diphosphooxymethyl)pyrimidine</name>
        <dbReference type="ChEBI" id="CHEBI:57841"/>
    </ligand>
</feature>
<organism evidence="13 14">
    <name type="scientific">Luteimonas composti</name>
    <dbReference type="NCBI Taxonomy" id="398257"/>
    <lineage>
        <taxon>Bacteria</taxon>
        <taxon>Pseudomonadati</taxon>
        <taxon>Pseudomonadota</taxon>
        <taxon>Gammaproteobacteria</taxon>
        <taxon>Lysobacterales</taxon>
        <taxon>Lysobacteraceae</taxon>
        <taxon>Luteimonas</taxon>
    </lineage>
</organism>
<gene>
    <name evidence="9 13" type="primary">thiE</name>
    <name evidence="13" type="ORF">QF205_07550</name>
</gene>
<feature type="binding site" evidence="9">
    <location>
        <position position="81"/>
    </location>
    <ligand>
        <name>Mg(2+)</name>
        <dbReference type="ChEBI" id="CHEBI:18420"/>
    </ligand>
</feature>
<keyword evidence="2 9" id="KW-0808">Transferase</keyword>
<dbReference type="CDD" id="cd00564">
    <property type="entry name" value="TMP_TenI"/>
    <property type="match status" value="1"/>
</dbReference>
<dbReference type="InterPro" id="IPR022998">
    <property type="entry name" value="ThiamineP_synth_TenI"/>
</dbReference>
<evidence type="ECO:0000256" key="4">
    <source>
        <dbReference type="ARBA" id="ARBA00022842"/>
    </source>
</evidence>
<dbReference type="Pfam" id="PF02581">
    <property type="entry name" value="TMP-TENI"/>
    <property type="match status" value="1"/>
</dbReference>
<comment type="catalytic activity">
    <reaction evidence="8 9 10">
        <text>2-[(2R,5Z)-2-carboxy-4-methylthiazol-5(2H)-ylidene]ethyl phosphate + 4-amino-2-methyl-5-(diphosphooxymethyl)pyrimidine + 2 H(+) = thiamine phosphate + CO2 + diphosphate</text>
        <dbReference type="Rhea" id="RHEA:47844"/>
        <dbReference type="ChEBI" id="CHEBI:15378"/>
        <dbReference type="ChEBI" id="CHEBI:16526"/>
        <dbReference type="ChEBI" id="CHEBI:33019"/>
        <dbReference type="ChEBI" id="CHEBI:37575"/>
        <dbReference type="ChEBI" id="CHEBI:57841"/>
        <dbReference type="ChEBI" id="CHEBI:62899"/>
        <dbReference type="EC" id="2.5.1.3"/>
    </reaction>
</comment>
<evidence type="ECO:0000259" key="12">
    <source>
        <dbReference type="Pfam" id="PF02581"/>
    </source>
</evidence>
<name>A0ABT6MQL5_9GAMM</name>
<feature type="binding site" evidence="9">
    <location>
        <position position="80"/>
    </location>
    <ligand>
        <name>4-amino-2-methyl-5-(diphosphooxymethyl)pyrimidine</name>
        <dbReference type="ChEBI" id="CHEBI:57841"/>
    </ligand>
</feature>
<evidence type="ECO:0000256" key="1">
    <source>
        <dbReference type="ARBA" id="ARBA00005165"/>
    </source>
</evidence>
<comment type="catalytic activity">
    <reaction evidence="7 9 10">
        <text>2-(2-carboxy-4-methylthiazol-5-yl)ethyl phosphate + 4-amino-2-methyl-5-(diphosphooxymethyl)pyrimidine + 2 H(+) = thiamine phosphate + CO2 + diphosphate</text>
        <dbReference type="Rhea" id="RHEA:47848"/>
        <dbReference type="ChEBI" id="CHEBI:15378"/>
        <dbReference type="ChEBI" id="CHEBI:16526"/>
        <dbReference type="ChEBI" id="CHEBI:33019"/>
        <dbReference type="ChEBI" id="CHEBI:37575"/>
        <dbReference type="ChEBI" id="CHEBI:57841"/>
        <dbReference type="ChEBI" id="CHEBI:62890"/>
        <dbReference type="EC" id="2.5.1.3"/>
    </reaction>
</comment>
<dbReference type="Gene3D" id="3.20.20.70">
    <property type="entry name" value="Aldolase class I"/>
    <property type="match status" value="1"/>
</dbReference>
<dbReference type="HAMAP" id="MF_00097">
    <property type="entry name" value="TMP_synthase"/>
    <property type="match status" value="1"/>
</dbReference>
<evidence type="ECO:0000256" key="9">
    <source>
        <dbReference type="HAMAP-Rule" id="MF_00097"/>
    </source>
</evidence>
<keyword evidence="4 9" id="KW-0460">Magnesium</keyword>
<comment type="catalytic activity">
    <reaction evidence="6 9 10">
        <text>4-methyl-5-(2-phosphooxyethyl)-thiazole + 4-amino-2-methyl-5-(diphosphooxymethyl)pyrimidine + H(+) = thiamine phosphate + diphosphate</text>
        <dbReference type="Rhea" id="RHEA:22328"/>
        <dbReference type="ChEBI" id="CHEBI:15378"/>
        <dbReference type="ChEBI" id="CHEBI:33019"/>
        <dbReference type="ChEBI" id="CHEBI:37575"/>
        <dbReference type="ChEBI" id="CHEBI:57841"/>
        <dbReference type="ChEBI" id="CHEBI:58296"/>
        <dbReference type="EC" id="2.5.1.3"/>
    </reaction>
</comment>
<evidence type="ECO:0000313" key="13">
    <source>
        <dbReference type="EMBL" id="MDH7452929.1"/>
    </source>
</evidence>
<proteinExistence type="inferred from homology"/>
<sequence>MPLSHPTRRGETGAVRARGLYAITPDIADGGLLLARVEAALPWICWLQYRNKTAAPALRRAQLDALLPACRAHGVPLIVNDDWRLAADCGADGAHLGEDDGDLRAARAALGPDAILGASCYDSLALARQAVESGASYVAFGAFFDTTTKATTRRPDPAMLGGAAALGVPRVAIGGITPDNAPQLVAAGADLVAVVSGVFGSADPAAAAQAYLRAFTPGD</sequence>
<dbReference type="Proteomes" id="UP001160550">
    <property type="component" value="Unassembled WGS sequence"/>
</dbReference>
<comment type="cofactor">
    <cofactor evidence="9">
        <name>Mg(2+)</name>
        <dbReference type="ChEBI" id="CHEBI:18420"/>
    </cofactor>
    <text evidence="9">Binds 1 Mg(2+) ion per subunit.</text>
</comment>
<dbReference type="InterPro" id="IPR034291">
    <property type="entry name" value="TMP_synthase"/>
</dbReference>
<comment type="similarity">
    <text evidence="9 10">Belongs to the thiamine-phosphate synthase family.</text>
</comment>
<feature type="domain" description="Thiamine phosphate synthase/TenI" evidence="12">
    <location>
        <begin position="20"/>
        <end position="198"/>
    </location>
</feature>
<evidence type="ECO:0000256" key="6">
    <source>
        <dbReference type="ARBA" id="ARBA00047334"/>
    </source>
</evidence>
<dbReference type="PANTHER" id="PTHR20857:SF15">
    <property type="entry name" value="THIAMINE-PHOSPHATE SYNTHASE"/>
    <property type="match status" value="1"/>
</dbReference>
<reference evidence="13" key="2">
    <citation type="submission" date="2023-04" db="EMBL/GenBank/DDBJ databases">
        <authorList>
            <person name="Sun J.-Q."/>
        </authorList>
    </citation>
    <scope>NUCLEOTIDE SEQUENCE</scope>
    <source>
        <strain evidence="13">CC-YY355</strain>
    </source>
</reference>
<evidence type="ECO:0000256" key="10">
    <source>
        <dbReference type="RuleBase" id="RU003826"/>
    </source>
</evidence>
<evidence type="ECO:0000256" key="2">
    <source>
        <dbReference type="ARBA" id="ARBA00022679"/>
    </source>
</evidence>
<protein>
    <recommendedName>
        <fullName evidence="9">Thiamine-phosphate synthase</fullName>
        <shortName evidence="9">TP synthase</shortName>
        <shortName evidence="9">TPS</shortName>
        <ecNumber evidence="9">2.5.1.3</ecNumber>
    </recommendedName>
    <alternativeName>
        <fullName evidence="9">Thiamine-phosphate pyrophosphorylase</fullName>
        <shortName evidence="9">TMP pyrophosphorylase</shortName>
        <shortName evidence="9">TMP-PPase</shortName>
    </alternativeName>
</protein>
<dbReference type="SUPFAM" id="SSF51391">
    <property type="entry name" value="Thiamin phosphate synthase"/>
    <property type="match status" value="1"/>
</dbReference>